<reference evidence="1 2" key="1">
    <citation type="journal article" date="2019" name="Int. J. Syst. Evol. Microbiol.">
        <title>The Global Catalogue of Microorganisms (GCM) 10K type strain sequencing project: providing services to taxonomists for standard genome sequencing and annotation.</title>
        <authorList>
            <consortium name="The Broad Institute Genomics Platform"/>
            <consortium name="The Broad Institute Genome Sequencing Center for Infectious Disease"/>
            <person name="Wu L."/>
            <person name="Ma J."/>
        </authorList>
    </citation>
    <scope>NUCLEOTIDE SEQUENCE [LARGE SCALE GENOMIC DNA]</scope>
    <source>
        <strain evidence="1 2">JCM 14942</strain>
    </source>
</reference>
<protein>
    <submittedName>
        <fullName evidence="1">GrpB family protein</fullName>
    </submittedName>
</protein>
<evidence type="ECO:0000313" key="1">
    <source>
        <dbReference type="EMBL" id="GAA1506837.1"/>
    </source>
</evidence>
<dbReference type="Pfam" id="PF04229">
    <property type="entry name" value="GrpB"/>
    <property type="match status" value="1"/>
</dbReference>
<dbReference type="InterPro" id="IPR043519">
    <property type="entry name" value="NT_sf"/>
</dbReference>
<keyword evidence="2" id="KW-1185">Reference proteome</keyword>
<dbReference type="SUPFAM" id="SSF81301">
    <property type="entry name" value="Nucleotidyltransferase"/>
    <property type="match status" value="1"/>
</dbReference>
<comment type="caution">
    <text evidence="1">The sequence shown here is derived from an EMBL/GenBank/DDBJ whole genome shotgun (WGS) entry which is preliminary data.</text>
</comment>
<evidence type="ECO:0000313" key="2">
    <source>
        <dbReference type="Proteomes" id="UP001500842"/>
    </source>
</evidence>
<dbReference type="PANTHER" id="PTHR34822">
    <property type="entry name" value="GRPB DOMAIN PROTEIN (AFU_ORTHOLOGUE AFUA_1G01530)"/>
    <property type="match status" value="1"/>
</dbReference>
<name>A0ABN1ZXF6_9ACTN</name>
<dbReference type="Gene3D" id="3.30.460.10">
    <property type="entry name" value="Beta Polymerase, domain 2"/>
    <property type="match status" value="1"/>
</dbReference>
<dbReference type="EMBL" id="BAAAOR010000007">
    <property type="protein sequence ID" value="GAA1506837.1"/>
    <property type="molecule type" value="Genomic_DNA"/>
</dbReference>
<dbReference type="Proteomes" id="UP001500842">
    <property type="component" value="Unassembled WGS sequence"/>
</dbReference>
<gene>
    <name evidence="1" type="ORF">GCM10009788_08440</name>
</gene>
<dbReference type="RefSeq" id="WP_219996454.1">
    <property type="nucleotide sequence ID" value="NZ_BAAAOR010000007.1"/>
</dbReference>
<organism evidence="1 2">
    <name type="scientific">Nocardioides humi</name>
    <dbReference type="NCBI Taxonomy" id="449461"/>
    <lineage>
        <taxon>Bacteria</taxon>
        <taxon>Bacillati</taxon>
        <taxon>Actinomycetota</taxon>
        <taxon>Actinomycetes</taxon>
        <taxon>Propionibacteriales</taxon>
        <taxon>Nocardioidaceae</taxon>
        <taxon>Nocardioides</taxon>
    </lineage>
</organism>
<dbReference type="InterPro" id="IPR007344">
    <property type="entry name" value="GrpB/CoaE"/>
</dbReference>
<sequence length="203" mass="22108">MPSRLAIVTFHDPPVPPGATPWVDGTGPSPDVAVVPPDPGWPASFDLVAQRVRRALGWRALVVEHVGSTAVPGLPAKPIIDVDLVVADPADEAAYVPALEAAGFVLRVREPWWFEHRLLRGGSPVSHVHVFGPDSPEVVRHRLFRDWLRGNPDERDRYAAAKLQAAAAASAAGEHMMQYNARKQRVLREIYARAFAAMGLVEG</sequence>
<dbReference type="PANTHER" id="PTHR34822:SF1">
    <property type="entry name" value="GRPB FAMILY PROTEIN"/>
    <property type="match status" value="1"/>
</dbReference>
<accession>A0ABN1ZXF6</accession>
<proteinExistence type="predicted"/>